<accession>A0A1F5ZGA1</accession>
<keyword evidence="7" id="KW-0233">DNA recombination</keyword>
<evidence type="ECO:0000256" key="5">
    <source>
        <dbReference type="ARBA" id="ARBA00022908"/>
    </source>
</evidence>
<dbReference type="PANTHER" id="PTHR30349">
    <property type="entry name" value="PHAGE INTEGRASE-RELATED"/>
    <property type="match status" value="1"/>
</dbReference>
<dbReference type="InterPro" id="IPR004107">
    <property type="entry name" value="Integrase_SAM-like_N"/>
</dbReference>
<evidence type="ECO:0000256" key="8">
    <source>
        <dbReference type="ARBA" id="ARBA00023306"/>
    </source>
</evidence>
<keyword evidence="2" id="KW-0963">Cytoplasm</keyword>
<dbReference type="GO" id="GO:0015074">
    <property type="term" value="P:DNA integration"/>
    <property type="evidence" value="ECO:0007669"/>
    <property type="project" value="UniProtKB-KW"/>
</dbReference>
<keyword evidence="6 9" id="KW-0238">DNA-binding</keyword>
<dbReference type="AlphaFoldDB" id="A0A1F5ZGA1"/>
<evidence type="ECO:0000313" key="13">
    <source>
        <dbReference type="Proteomes" id="UP000177268"/>
    </source>
</evidence>
<dbReference type="EMBL" id="MFIZ01000027">
    <property type="protein sequence ID" value="OGG11470.1"/>
    <property type="molecule type" value="Genomic_DNA"/>
</dbReference>
<keyword evidence="3" id="KW-0132">Cell division</keyword>
<evidence type="ECO:0000313" key="12">
    <source>
        <dbReference type="EMBL" id="OGG11470.1"/>
    </source>
</evidence>
<dbReference type="Pfam" id="PF00589">
    <property type="entry name" value="Phage_integrase"/>
    <property type="match status" value="1"/>
</dbReference>
<dbReference type="Proteomes" id="UP000177268">
    <property type="component" value="Unassembled WGS sequence"/>
</dbReference>
<evidence type="ECO:0000256" key="2">
    <source>
        <dbReference type="ARBA" id="ARBA00022490"/>
    </source>
</evidence>
<reference evidence="12 13" key="1">
    <citation type="journal article" date="2016" name="Nat. Commun.">
        <title>Thousands of microbial genomes shed light on interconnected biogeochemical processes in an aquifer system.</title>
        <authorList>
            <person name="Anantharaman K."/>
            <person name="Brown C.T."/>
            <person name="Hug L.A."/>
            <person name="Sharon I."/>
            <person name="Castelle C.J."/>
            <person name="Probst A.J."/>
            <person name="Thomas B.C."/>
            <person name="Singh A."/>
            <person name="Wilkins M.J."/>
            <person name="Karaoz U."/>
            <person name="Brodie E.L."/>
            <person name="Williams K.H."/>
            <person name="Hubbard S.S."/>
            <person name="Banfield J.F."/>
        </authorList>
    </citation>
    <scope>NUCLEOTIDE SEQUENCE [LARGE SCALE GENOMIC DNA]</scope>
</reference>
<organism evidence="12 13">
    <name type="scientific">Candidatus Gottesmanbacteria bacterium RBG_13_45_10</name>
    <dbReference type="NCBI Taxonomy" id="1798370"/>
    <lineage>
        <taxon>Bacteria</taxon>
        <taxon>Candidatus Gottesmaniibacteriota</taxon>
    </lineage>
</organism>
<dbReference type="InterPro" id="IPR010998">
    <property type="entry name" value="Integrase_recombinase_N"/>
</dbReference>
<evidence type="ECO:0000256" key="3">
    <source>
        <dbReference type="ARBA" id="ARBA00022618"/>
    </source>
</evidence>
<evidence type="ECO:0000256" key="1">
    <source>
        <dbReference type="ARBA" id="ARBA00004496"/>
    </source>
</evidence>
<dbReference type="InterPro" id="IPR013762">
    <property type="entry name" value="Integrase-like_cat_sf"/>
</dbReference>
<dbReference type="PANTHER" id="PTHR30349:SF77">
    <property type="entry name" value="TYROSINE RECOMBINASE XERC"/>
    <property type="match status" value="1"/>
</dbReference>
<comment type="subcellular location">
    <subcellularLocation>
        <location evidence="1">Cytoplasm</location>
    </subcellularLocation>
</comment>
<proteinExistence type="predicted"/>
<dbReference type="PROSITE" id="PS51900">
    <property type="entry name" value="CB"/>
    <property type="match status" value="1"/>
</dbReference>
<dbReference type="PROSITE" id="PS51898">
    <property type="entry name" value="TYR_RECOMBINASE"/>
    <property type="match status" value="1"/>
</dbReference>
<evidence type="ECO:0000256" key="9">
    <source>
        <dbReference type="PROSITE-ProRule" id="PRU01248"/>
    </source>
</evidence>
<gene>
    <name evidence="12" type="ORF">A2Z00_02900</name>
</gene>
<feature type="domain" description="Core-binding (CB)" evidence="11">
    <location>
        <begin position="1"/>
        <end position="112"/>
    </location>
</feature>
<name>A0A1F5ZGA1_9BACT</name>
<dbReference type="STRING" id="1798370.A2Z00_02900"/>
<dbReference type="GO" id="GO:0051301">
    <property type="term" value="P:cell division"/>
    <property type="evidence" value="ECO:0007669"/>
    <property type="project" value="UniProtKB-KW"/>
</dbReference>
<dbReference type="GO" id="GO:0003677">
    <property type="term" value="F:DNA binding"/>
    <property type="evidence" value="ECO:0007669"/>
    <property type="project" value="UniProtKB-UniRule"/>
</dbReference>
<feature type="domain" description="Tyr recombinase" evidence="10">
    <location>
        <begin position="132"/>
        <end position="321"/>
    </location>
</feature>
<dbReference type="CDD" id="cd00798">
    <property type="entry name" value="INT_XerDC_C"/>
    <property type="match status" value="1"/>
</dbReference>
<protein>
    <recommendedName>
        <fullName evidence="14">Tyrosine recombinase XerC</fullName>
    </recommendedName>
</protein>
<keyword evidence="5" id="KW-0229">DNA integration</keyword>
<evidence type="ECO:0000259" key="10">
    <source>
        <dbReference type="PROSITE" id="PS51898"/>
    </source>
</evidence>
<dbReference type="GO" id="GO:0005737">
    <property type="term" value="C:cytoplasm"/>
    <property type="evidence" value="ECO:0007669"/>
    <property type="project" value="UniProtKB-SubCell"/>
</dbReference>
<dbReference type="Gene3D" id="1.10.150.130">
    <property type="match status" value="1"/>
</dbReference>
<dbReference type="Pfam" id="PF02899">
    <property type="entry name" value="Phage_int_SAM_1"/>
    <property type="match status" value="1"/>
</dbReference>
<dbReference type="InterPro" id="IPR050090">
    <property type="entry name" value="Tyrosine_recombinase_XerCD"/>
</dbReference>
<dbReference type="InterPro" id="IPR011010">
    <property type="entry name" value="DNA_brk_join_enz"/>
</dbReference>
<dbReference type="Gene3D" id="1.10.443.10">
    <property type="entry name" value="Intergrase catalytic core"/>
    <property type="match status" value="1"/>
</dbReference>
<keyword evidence="4" id="KW-0159">Chromosome partition</keyword>
<evidence type="ECO:0008006" key="14">
    <source>
        <dbReference type="Google" id="ProtNLM"/>
    </source>
</evidence>
<dbReference type="SUPFAM" id="SSF56349">
    <property type="entry name" value="DNA breaking-rejoining enzymes"/>
    <property type="match status" value="1"/>
</dbReference>
<dbReference type="InterPro" id="IPR044068">
    <property type="entry name" value="CB"/>
</dbReference>
<comment type="caution">
    <text evidence="12">The sequence shown here is derived from an EMBL/GenBank/DDBJ whole genome shotgun (WGS) entry which is preliminary data.</text>
</comment>
<dbReference type="GO" id="GO:0007059">
    <property type="term" value="P:chromosome segregation"/>
    <property type="evidence" value="ECO:0007669"/>
    <property type="project" value="UniProtKB-KW"/>
</dbReference>
<evidence type="ECO:0000259" key="11">
    <source>
        <dbReference type="PROSITE" id="PS51900"/>
    </source>
</evidence>
<dbReference type="InterPro" id="IPR002104">
    <property type="entry name" value="Integrase_catalytic"/>
</dbReference>
<evidence type="ECO:0000256" key="7">
    <source>
        <dbReference type="ARBA" id="ARBA00023172"/>
    </source>
</evidence>
<keyword evidence="8" id="KW-0131">Cell cycle</keyword>
<evidence type="ECO:0000256" key="6">
    <source>
        <dbReference type="ARBA" id="ARBA00023125"/>
    </source>
</evidence>
<dbReference type="GO" id="GO:0006310">
    <property type="term" value="P:DNA recombination"/>
    <property type="evidence" value="ECO:0007669"/>
    <property type="project" value="UniProtKB-KW"/>
</dbReference>
<sequence>MDLAALIKDFLEYLEIERNVSQLTIRNYKHYLERFRAFLSGQVPSPPSSAEVHGGAGTKADHRVSVSNITPESIRQYRLYLSRFVDEDDISLKRVTQNYHLIALRSFLKYLLKRDIAVVAPEKIDLPKAESRSVKFLEREQVDHLLQMPEIGTPEGLRDKAILEVLFSTGLRVSELVHLNRDQINFTSKEFGVIGKGRRARVVFLSDSACEWLDRYLKNRDDDSKALFIRYSGKKPDEGENVGESLRLTARSVQRLVEKYVKKGRLPIKITPHGLRHSFATDLLSAGADLRAIQEMLGHKNVSTTQIYTHITNPQLKQIHEKFHHKADIL</sequence>
<evidence type="ECO:0000256" key="4">
    <source>
        <dbReference type="ARBA" id="ARBA00022829"/>
    </source>
</evidence>